<keyword evidence="3" id="KW-1185">Reference proteome</keyword>
<dbReference type="EMBL" id="JANPWB010000007">
    <property type="protein sequence ID" value="KAJ1169973.1"/>
    <property type="molecule type" value="Genomic_DNA"/>
</dbReference>
<feature type="region of interest" description="Disordered" evidence="1">
    <location>
        <begin position="39"/>
        <end position="60"/>
    </location>
</feature>
<name>A0AAV7T1P8_PLEWA</name>
<evidence type="ECO:0000313" key="2">
    <source>
        <dbReference type="EMBL" id="KAJ1169973.1"/>
    </source>
</evidence>
<dbReference type="Proteomes" id="UP001066276">
    <property type="component" value="Chromosome 4_1"/>
</dbReference>
<evidence type="ECO:0000256" key="1">
    <source>
        <dbReference type="SAM" id="MobiDB-lite"/>
    </source>
</evidence>
<accession>A0AAV7T1P8</accession>
<evidence type="ECO:0000313" key="3">
    <source>
        <dbReference type="Proteomes" id="UP001066276"/>
    </source>
</evidence>
<protein>
    <submittedName>
        <fullName evidence="2">Uncharacterized protein</fullName>
    </submittedName>
</protein>
<dbReference type="AlphaFoldDB" id="A0AAV7T1P8"/>
<proteinExistence type="predicted"/>
<comment type="caution">
    <text evidence="2">The sequence shown here is derived from an EMBL/GenBank/DDBJ whole genome shotgun (WGS) entry which is preliminary data.</text>
</comment>
<reference evidence="2" key="1">
    <citation type="journal article" date="2022" name="bioRxiv">
        <title>Sequencing and chromosome-scale assembly of the giantPleurodeles waltlgenome.</title>
        <authorList>
            <person name="Brown T."/>
            <person name="Elewa A."/>
            <person name="Iarovenko S."/>
            <person name="Subramanian E."/>
            <person name="Araus A.J."/>
            <person name="Petzold A."/>
            <person name="Susuki M."/>
            <person name="Suzuki K.-i.T."/>
            <person name="Hayashi T."/>
            <person name="Toyoda A."/>
            <person name="Oliveira C."/>
            <person name="Osipova E."/>
            <person name="Leigh N.D."/>
            <person name="Simon A."/>
            <person name="Yun M.H."/>
        </authorList>
    </citation>
    <scope>NUCLEOTIDE SEQUENCE</scope>
    <source>
        <strain evidence="2">20211129_DDA</strain>
        <tissue evidence="2">Liver</tissue>
    </source>
</reference>
<sequence>MEVAVYSDTSRVRCGVLPQQCGFRVHRLLSLRLGVEKINKHSSSGKRPPPLFTNKHDHQAGSQSVDGTCMFTKAMFSEGKTLGVHRQHMQHTILRTETDILPVYIDKTSSLARMMPL</sequence>
<gene>
    <name evidence="2" type="ORF">NDU88_001854</name>
</gene>
<organism evidence="2 3">
    <name type="scientific">Pleurodeles waltl</name>
    <name type="common">Iberian ribbed newt</name>
    <dbReference type="NCBI Taxonomy" id="8319"/>
    <lineage>
        <taxon>Eukaryota</taxon>
        <taxon>Metazoa</taxon>
        <taxon>Chordata</taxon>
        <taxon>Craniata</taxon>
        <taxon>Vertebrata</taxon>
        <taxon>Euteleostomi</taxon>
        <taxon>Amphibia</taxon>
        <taxon>Batrachia</taxon>
        <taxon>Caudata</taxon>
        <taxon>Salamandroidea</taxon>
        <taxon>Salamandridae</taxon>
        <taxon>Pleurodelinae</taxon>
        <taxon>Pleurodeles</taxon>
    </lineage>
</organism>